<keyword evidence="1" id="KW-0472">Membrane</keyword>
<dbReference type="Pfam" id="PF14079">
    <property type="entry name" value="DUF4260"/>
    <property type="match status" value="1"/>
</dbReference>
<feature type="transmembrane region" description="Helical" evidence="1">
    <location>
        <begin position="36"/>
        <end position="54"/>
    </location>
</feature>
<keyword evidence="3" id="KW-1185">Reference proteome</keyword>
<dbReference type="EMBL" id="JAQYXL010000001">
    <property type="protein sequence ID" value="MEN3229826.1"/>
    <property type="molecule type" value="Genomic_DNA"/>
</dbReference>
<name>A0ABU9ZFB2_9HYPH</name>
<gene>
    <name evidence="2" type="ORF">PUR21_19585</name>
</gene>
<dbReference type="RefSeq" id="WP_183667854.1">
    <property type="nucleotide sequence ID" value="NZ_JACHOS010000007.1"/>
</dbReference>
<accession>A0ABU9ZFB2</accession>
<proteinExistence type="predicted"/>
<sequence>MTGDVSGAPRLLLRIEGASLLVCALAGYAWAGQSWWLLAALILLPDLSMIGYLAGPRIGAVSYNAAHTTTVPLLLLTASWAFGSHAAAGLTLIWLAHIGLDRAVGYGLKYGTGFNDTHLGPLGRAGGRSRLRFRRA</sequence>
<protein>
    <submittedName>
        <fullName evidence="2">DUF4260 domain-containing protein</fullName>
    </submittedName>
</protein>
<keyword evidence="1" id="KW-0812">Transmembrane</keyword>
<reference evidence="2 3" key="1">
    <citation type="journal article" date="2023" name="PLoS ONE">
        <title>Complete genome assembly of Hawai'i environmental nontuberculous mycobacteria reveals unexpected co-isolation with methylobacteria.</title>
        <authorList>
            <person name="Hendrix J."/>
            <person name="Epperson L.E."/>
            <person name="Tong E.I."/>
            <person name="Chan Y.L."/>
            <person name="Hasan N.A."/>
            <person name="Dawrs S.N."/>
            <person name="Norton G.J."/>
            <person name="Virdi R."/>
            <person name="Crooks J.L."/>
            <person name="Chan E.D."/>
            <person name="Honda J.R."/>
            <person name="Strong M."/>
        </authorList>
    </citation>
    <scope>NUCLEOTIDE SEQUENCE [LARGE SCALE GENOMIC DNA]</scope>
    <source>
        <strain evidence="2 3">NJH_HI01</strain>
    </source>
</reference>
<evidence type="ECO:0000256" key="1">
    <source>
        <dbReference type="SAM" id="Phobius"/>
    </source>
</evidence>
<evidence type="ECO:0000313" key="2">
    <source>
        <dbReference type="EMBL" id="MEN3229826.1"/>
    </source>
</evidence>
<keyword evidence="1" id="KW-1133">Transmembrane helix</keyword>
<evidence type="ECO:0000313" key="3">
    <source>
        <dbReference type="Proteomes" id="UP001404845"/>
    </source>
</evidence>
<feature type="transmembrane region" description="Helical" evidence="1">
    <location>
        <begin position="12"/>
        <end position="30"/>
    </location>
</feature>
<dbReference type="InterPro" id="IPR025356">
    <property type="entry name" value="DUF4260"/>
</dbReference>
<feature type="transmembrane region" description="Helical" evidence="1">
    <location>
        <begin position="74"/>
        <end position="96"/>
    </location>
</feature>
<comment type="caution">
    <text evidence="2">The sequence shown here is derived from an EMBL/GenBank/DDBJ whole genome shotgun (WGS) entry which is preliminary data.</text>
</comment>
<organism evidence="2 3">
    <name type="scientific">Methylorubrum rhodesianum</name>
    <dbReference type="NCBI Taxonomy" id="29427"/>
    <lineage>
        <taxon>Bacteria</taxon>
        <taxon>Pseudomonadati</taxon>
        <taxon>Pseudomonadota</taxon>
        <taxon>Alphaproteobacteria</taxon>
        <taxon>Hyphomicrobiales</taxon>
        <taxon>Methylobacteriaceae</taxon>
        <taxon>Methylorubrum</taxon>
    </lineage>
</organism>
<dbReference type="Proteomes" id="UP001404845">
    <property type="component" value="Unassembled WGS sequence"/>
</dbReference>